<name>A0A853BZQ8_9ACTN</name>
<dbReference type="GO" id="GO:0008233">
    <property type="term" value="F:peptidase activity"/>
    <property type="evidence" value="ECO:0007669"/>
    <property type="project" value="InterPro"/>
</dbReference>
<proteinExistence type="predicted"/>
<dbReference type="EMBL" id="JACCFP010000001">
    <property type="protein sequence ID" value="NYJ00441.1"/>
    <property type="molecule type" value="Genomic_DNA"/>
</dbReference>
<keyword evidence="1" id="KW-1133">Transmembrane helix</keyword>
<evidence type="ECO:0000313" key="2">
    <source>
        <dbReference type="EMBL" id="NYJ00441.1"/>
    </source>
</evidence>
<organism evidence="2 3">
    <name type="scientific">Nocardioides thalensis</name>
    <dbReference type="NCBI Taxonomy" id="1914755"/>
    <lineage>
        <taxon>Bacteria</taxon>
        <taxon>Bacillati</taxon>
        <taxon>Actinomycetota</taxon>
        <taxon>Actinomycetes</taxon>
        <taxon>Propionibacteriales</taxon>
        <taxon>Nocardioidaceae</taxon>
        <taxon>Nocardioides</taxon>
    </lineage>
</organism>
<dbReference type="RefSeq" id="WP_179667028.1">
    <property type="nucleotide sequence ID" value="NZ_JACCFP010000001.1"/>
</dbReference>
<feature type="transmembrane region" description="Helical" evidence="1">
    <location>
        <begin position="244"/>
        <end position="264"/>
    </location>
</feature>
<reference evidence="2 3" key="1">
    <citation type="submission" date="2020-07" db="EMBL/GenBank/DDBJ databases">
        <title>Sequencing the genomes of 1000 actinobacteria strains.</title>
        <authorList>
            <person name="Klenk H.-P."/>
        </authorList>
    </citation>
    <scope>NUCLEOTIDE SEQUENCE [LARGE SCALE GENOMIC DNA]</scope>
    <source>
        <strain evidence="2 3">DSM 103833</strain>
    </source>
</reference>
<evidence type="ECO:0000313" key="3">
    <source>
        <dbReference type="Proteomes" id="UP000530424"/>
    </source>
</evidence>
<protein>
    <submittedName>
        <fullName evidence="2">RsiW-degrading membrane proteinase PrsW (M82 family)</fullName>
    </submittedName>
</protein>
<feature type="transmembrane region" description="Helical" evidence="1">
    <location>
        <begin position="180"/>
        <end position="206"/>
    </location>
</feature>
<dbReference type="Proteomes" id="UP000530424">
    <property type="component" value="Unassembled WGS sequence"/>
</dbReference>
<dbReference type="Pfam" id="PF13367">
    <property type="entry name" value="PrsW-protease"/>
    <property type="match status" value="1"/>
</dbReference>
<feature type="transmembrane region" description="Helical" evidence="1">
    <location>
        <begin position="213"/>
        <end position="232"/>
    </location>
</feature>
<feature type="transmembrane region" description="Helical" evidence="1">
    <location>
        <begin position="39"/>
        <end position="60"/>
    </location>
</feature>
<dbReference type="AlphaFoldDB" id="A0A853BZQ8"/>
<feature type="transmembrane region" description="Helical" evidence="1">
    <location>
        <begin position="9"/>
        <end position="33"/>
    </location>
</feature>
<sequence length="373" mass="39547">MPQVRRDSVAFTVVVTVAVLIGAALMLGLLALAGAPGTVLLATAFAAVPVGPLVATYLWLDRYEPEPKSMLVAGLLWGAFVATAAAILVSGVGGLVVGVTEEQSLAVVAPVTEEATKGLFLVLLLWWRRAELDGILDGLVYAGMVGIGFAFTENILYLAAAYDGTDGIGPGGIEGVTGTFVLRCLISPFAHPLFTAFTGIGIGIAVGSRSGAVRVLAPLGGYACAVVAHGIWNGSTLVGTDAFFLVYGVLMLPVFVGLIVLAVWSRSFERRMLTAALQDAARRELIPATDIGWVVDLGARRLARRHARERGGPDAERAMVDFQQAAVELGFLHHRMLRGTPPRDWQARGQELVARIQVARPWFAFPGQVVPQR</sequence>
<keyword evidence="1" id="KW-0812">Transmembrane</keyword>
<gene>
    <name evidence="2" type="ORF">HNR19_001139</name>
</gene>
<feature type="transmembrane region" description="Helical" evidence="1">
    <location>
        <begin position="139"/>
        <end position="160"/>
    </location>
</feature>
<keyword evidence="1" id="KW-0472">Membrane</keyword>
<comment type="caution">
    <text evidence="2">The sequence shown here is derived from an EMBL/GenBank/DDBJ whole genome shotgun (WGS) entry which is preliminary data.</text>
</comment>
<feature type="transmembrane region" description="Helical" evidence="1">
    <location>
        <begin position="105"/>
        <end position="127"/>
    </location>
</feature>
<accession>A0A853BZQ8</accession>
<dbReference type="PANTHER" id="PTHR36844:SF1">
    <property type="entry name" value="PROTEASE PRSW"/>
    <property type="match status" value="1"/>
</dbReference>
<dbReference type="InterPro" id="IPR026898">
    <property type="entry name" value="PrsW"/>
</dbReference>
<keyword evidence="3" id="KW-1185">Reference proteome</keyword>
<feature type="transmembrane region" description="Helical" evidence="1">
    <location>
        <begin position="72"/>
        <end position="99"/>
    </location>
</feature>
<dbReference type="PANTHER" id="PTHR36844">
    <property type="entry name" value="PROTEASE PRSW"/>
    <property type="match status" value="1"/>
</dbReference>
<evidence type="ECO:0000256" key="1">
    <source>
        <dbReference type="SAM" id="Phobius"/>
    </source>
</evidence>